<dbReference type="AlphaFoldDB" id="A0A178ZQ45"/>
<name>A0A178ZQ45_9EURO</name>
<dbReference type="Proteomes" id="UP000078343">
    <property type="component" value="Unassembled WGS sequence"/>
</dbReference>
<evidence type="ECO:0008006" key="4">
    <source>
        <dbReference type="Google" id="ProtNLM"/>
    </source>
</evidence>
<dbReference type="GeneID" id="30008321"/>
<feature type="compositionally biased region" description="Basic and acidic residues" evidence="1">
    <location>
        <begin position="113"/>
        <end position="134"/>
    </location>
</feature>
<feature type="compositionally biased region" description="Basic and acidic residues" evidence="1">
    <location>
        <begin position="33"/>
        <end position="46"/>
    </location>
</feature>
<evidence type="ECO:0000256" key="1">
    <source>
        <dbReference type="SAM" id="MobiDB-lite"/>
    </source>
</evidence>
<dbReference type="OrthoDB" id="4120728at2759"/>
<organism evidence="2 3">
    <name type="scientific">Fonsecaea erecta</name>
    <dbReference type="NCBI Taxonomy" id="1367422"/>
    <lineage>
        <taxon>Eukaryota</taxon>
        <taxon>Fungi</taxon>
        <taxon>Dikarya</taxon>
        <taxon>Ascomycota</taxon>
        <taxon>Pezizomycotina</taxon>
        <taxon>Eurotiomycetes</taxon>
        <taxon>Chaetothyriomycetidae</taxon>
        <taxon>Chaetothyriales</taxon>
        <taxon>Herpotrichiellaceae</taxon>
        <taxon>Fonsecaea</taxon>
    </lineage>
</organism>
<accession>A0A178ZQ45</accession>
<evidence type="ECO:0000313" key="3">
    <source>
        <dbReference type="Proteomes" id="UP000078343"/>
    </source>
</evidence>
<dbReference type="EMBL" id="LVYI01000003">
    <property type="protein sequence ID" value="OAP61949.1"/>
    <property type="molecule type" value="Genomic_DNA"/>
</dbReference>
<dbReference type="RefSeq" id="XP_018695316.1">
    <property type="nucleotide sequence ID" value="XM_018835666.1"/>
</dbReference>
<proteinExistence type="predicted"/>
<gene>
    <name evidence="2" type="ORF">AYL99_04152</name>
</gene>
<feature type="compositionally biased region" description="Polar residues" evidence="1">
    <location>
        <begin position="175"/>
        <end position="184"/>
    </location>
</feature>
<evidence type="ECO:0000313" key="2">
    <source>
        <dbReference type="EMBL" id="OAP61949.1"/>
    </source>
</evidence>
<reference evidence="2 3" key="1">
    <citation type="submission" date="2016-04" db="EMBL/GenBank/DDBJ databases">
        <title>Draft genome of Fonsecaea erecta CBS 125763.</title>
        <authorList>
            <person name="Weiss V.A."/>
            <person name="Vicente V.A."/>
            <person name="Raittz R.T."/>
            <person name="Moreno L.F."/>
            <person name="De Souza E.M."/>
            <person name="Pedrosa F.O."/>
            <person name="Steffens M.B."/>
            <person name="Faoro H."/>
            <person name="Tadra-Sfeir M.Z."/>
            <person name="Najafzadeh M.J."/>
            <person name="Felipe M.S."/>
            <person name="Teixeira M."/>
            <person name="Sun J."/>
            <person name="Xi L."/>
            <person name="Gomes R."/>
            <person name="De Azevedo C.M."/>
            <person name="Salgado C.G."/>
            <person name="Da Silva M.B."/>
            <person name="Nascimento M.F."/>
            <person name="Queiroz-Telles F."/>
            <person name="Attili D.S."/>
            <person name="Gorbushina A."/>
        </authorList>
    </citation>
    <scope>NUCLEOTIDE SEQUENCE [LARGE SCALE GENOMIC DNA]</scope>
    <source>
        <strain evidence="2 3">CBS 125763</strain>
    </source>
</reference>
<feature type="region of interest" description="Disordered" evidence="1">
    <location>
        <begin position="108"/>
        <end position="208"/>
    </location>
</feature>
<keyword evidence="3" id="KW-1185">Reference proteome</keyword>
<sequence>MSSQQPEERVFTFVDYDINRRGVTETARAHLMKDRVRSKREARSEWVSRNQFSPLRWMRPKEENAQPNPDPTNALLPRAGESDRPPRNRISHYAAVIDFQRDSVTVSPFLRKPRSESPRSRTAVKAEPRTKLEGQDNNNSSERAAVDRKRRAPSPEEDDPPEESRLGNSPFPFTDTESPRSSASAYDVERHSPQLCPKSRRPSTESRSEFGLSLLEGLKIENTPPAQQATLQDRFPGSDEEPQRTVLRELQQAVDVSRIGLTPTDRNLIRYFALNAATMLGLDVYPEIVQKHDPVLKLFIPFALSSQWCFETMILLFSANHYRKYGARPESDLFDAENHYLAARQNFILAQTRQRISALASQKDSSDEDVVAFLFLALSEYCAGHRQIGLMHFKAWKEYCEMRRVLGIKPCGLPCKTIVWWCISVLTESDVLLDSIINPSTRSRVREDPGKLFRYFESFSGEQSSQTDKLSVPAKLDRRITC</sequence>
<comment type="caution">
    <text evidence="2">The sequence shown here is derived from an EMBL/GenBank/DDBJ whole genome shotgun (WGS) entry which is preliminary data.</text>
</comment>
<feature type="region of interest" description="Disordered" evidence="1">
    <location>
        <begin position="33"/>
        <end position="87"/>
    </location>
</feature>
<protein>
    <recommendedName>
        <fullName evidence="4">Transcription factor domain-containing protein</fullName>
    </recommendedName>
</protein>